<dbReference type="Gene3D" id="2.40.30.140">
    <property type="match status" value="1"/>
</dbReference>
<dbReference type="GeneID" id="5990094"/>
<evidence type="ECO:0000259" key="2">
    <source>
        <dbReference type="SMART" id="SM00642"/>
    </source>
</evidence>
<proteinExistence type="inferred from homology"/>
<dbReference type="SUPFAM" id="SSF51445">
    <property type="entry name" value="(Trans)glycosidases"/>
    <property type="match status" value="1"/>
</dbReference>
<dbReference type="RefSeq" id="XP_023089265.1">
    <property type="nucleotide sequence ID" value="XM_023232812.1"/>
</dbReference>
<dbReference type="HOGENOM" id="CLU_024572_2_0_1"/>
<dbReference type="SMART" id="SM00642">
    <property type="entry name" value="Aamy"/>
    <property type="match status" value="1"/>
</dbReference>
<evidence type="ECO:0000313" key="3">
    <source>
        <dbReference type="EMBL" id="BAE56147.1"/>
    </source>
</evidence>
<dbReference type="EMBL" id="AP007151">
    <property type="protein sequence ID" value="BAE56147.1"/>
    <property type="molecule type" value="Genomic_DNA"/>
</dbReference>
<dbReference type="GO" id="GO:0005975">
    <property type="term" value="P:carbohydrate metabolic process"/>
    <property type="evidence" value="ECO:0007669"/>
    <property type="project" value="InterPro"/>
</dbReference>
<keyword evidence="4" id="KW-1185">Reference proteome</keyword>
<protein>
    <submittedName>
        <fullName evidence="3">DNA, SC005</fullName>
    </submittedName>
</protein>
<dbReference type="PANTHER" id="PTHR43447">
    <property type="entry name" value="ALPHA-AMYLASE"/>
    <property type="match status" value="1"/>
</dbReference>
<accession>Q2UQL8</accession>
<dbReference type="KEGG" id="aor:AO090005001193"/>
<dbReference type="GO" id="GO:0004553">
    <property type="term" value="F:hydrolase activity, hydrolyzing O-glycosyl compounds"/>
    <property type="evidence" value="ECO:0007669"/>
    <property type="project" value="InterPro"/>
</dbReference>
<dbReference type="CAZy" id="GH13">
    <property type="family name" value="Glycoside Hydrolase Family 13"/>
</dbReference>
<dbReference type="Gene3D" id="3.20.20.80">
    <property type="entry name" value="Glycosidases"/>
    <property type="match status" value="1"/>
</dbReference>
<dbReference type="VEuPathDB" id="FungiDB:AO090005001193"/>
<dbReference type="NCBIfam" id="NF006968">
    <property type="entry name" value="PRK09441.1-1"/>
    <property type="match status" value="1"/>
</dbReference>
<dbReference type="OMA" id="HPFGLAC"/>
<dbReference type="CDD" id="cd11318">
    <property type="entry name" value="AmyAc_bac_fung_AmyA"/>
    <property type="match status" value="1"/>
</dbReference>
<dbReference type="Proteomes" id="UP000006564">
    <property type="component" value="Chromosome 1"/>
</dbReference>
<evidence type="ECO:0000256" key="1">
    <source>
        <dbReference type="ARBA" id="ARBA00008061"/>
    </source>
</evidence>
<dbReference type="STRING" id="510516.Q2UQL8"/>
<dbReference type="InterPro" id="IPR015237">
    <property type="entry name" value="Alpha-amylase_C_pro"/>
</dbReference>
<dbReference type="InterPro" id="IPR017853">
    <property type="entry name" value="GH"/>
</dbReference>
<comment type="similarity">
    <text evidence="1">Belongs to the glycosyl hydrolase 13 family.</text>
</comment>
<dbReference type="Pfam" id="PF00128">
    <property type="entry name" value="Alpha-amylase"/>
    <property type="match status" value="1"/>
</dbReference>
<dbReference type="Pfam" id="PF09154">
    <property type="entry name" value="Alpha-amy_C_pro"/>
    <property type="match status" value="1"/>
</dbReference>
<gene>
    <name evidence="3" type="ORF">AO090005001193</name>
</gene>
<dbReference type="InterPro" id="IPR006047">
    <property type="entry name" value="GH13_cat_dom"/>
</dbReference>
<reference evidence="3 4" key="1">
    <citation type="journal article" date="2005" name="Nature">
        <title>Genome sequencing and analysis of Aspergillus oryzae.</title>
        <authorList>
            <person name="Machida M."/>
            <person name="Asai K."/>
            <person name="Sano M."/>
            <person name="Tanaka T."/>
            <person name="Kumagai T."/>
            <person name="Terai G."/>
            <person name="Kusumoto K."/>
            <person name="Arima T."/>
            <person name="Akita O."/>
            <person name="Kashiwagi Y."/>
            <person name="Abe K."/>
            <person name="Gomi K."/>
            <person name="Horiuchi H."/>
            <person name="Kitamoto K."/>
            <person name="Kobayashi T."/>
            <person name="Takeuchi M."/>
            <person name="Denning D.W."/>
            <person name="Galagan J.E."/>
            <person name="Nierman W.C."/>
            <person name="Yu J."/>
            <person name="Archer D.B."/>
            <person name="Bennett J.W."/>
            <person name="Bhatnagar D."/>
            <person name="Cleveland T.E."/>
            <person name="Fedorova N.D."/>
            <person name="Gotoh O."/>
            <person name="Horikawa H."/>
            <person name="Hosoyama A."/>
            <person name="Ichinomiya M."/>
            <person name="Igarashi R."/>
            <person name="Iwashita K."/>
            <person name="Juvvadi P.R."/>
            <person name="Kato M."/>
            <person name="Kato Y."/>
            <person name="Kin T."/>
            <person name="Kokubun A."/>
            <person name="Maeda H."/>
            <person name="Maeyama N."/>
            <person name="Maruyama J."/>
            <person name="Nagasaki H."/>
            <person name="Nakajima T."/>
            <person name="Oda K."/>
            <person name="Okada K."/>
            <person name="Paulsen I."/>
            <person name="Sakamoto K."/>
            <person name="Sawano T."/>
            <person name="Takahashi M."/>
            <person name="Takase K."/>
            <person name="Terabayashi Y."/>
            <person name="Wortman J."/>
            <person name="Yamada O."/>
            <person name="Yamagata Y."/>
            <person name="Anazawa H."/>
            <person name="Hata Y."/>
            <person name="Koide Y."/>
            <person name="Komori T."/>
            <person name="Koyama Y."/>
            <person name="Minetoki T."/>
            <person name="Suharnan S."/>
            <person name="Tanaka A."/>
            <person name="Isono K."/>
            <person name="Kuhara S."/>
            <person name="Ogasawara N."/>
            <person name="Kikuchi H."/>
        </authorList>
    </citation>
    <scope>NUCLEOTIDE SEQUENCE [LARGE SCALE GENOMIC DNA]</scope>
    <source>
        <strain evidence="4">ATCC 42149 / RIB 40</strain>
    </source>
</reference>
<name>Q2UQL8_ASPOR</name>
<evidence type="ECO:0000313" key="4">
    <source>
        <dbReference type="Proteomes" id="UP000006564"/>
    </source>
</evidence>
<organism evidence="3 4">
    <name type="scientific">Aspergillus oryzae (strain ATCC 42149 / RIB 40)</name>
    <name type="common">Yellow koji mold</name>
    <dbReference type="NCBI Taxonomy" id="510516"/>
    <lineage>
        <taxon>Eukaryota</taxon>
        <taxon>Fungi</taxon>
        <taxon>Dikarya</taxon>
        <taxon>Ascomycota</taxon>
        <taxon>Pezizomycotina</taxon>
        <taxon>Eurotiomycetes</taxon>
        <taxon>Eurotiomycetidae</taxon>
        <taxon>Eurotiales</taxon>
        <taxon>Aspergillaceae</taxon>
        <taxon>Aspergillus</taxon>
        <taxon>Aspergillus subgen. Circumdati</taxon>
    </lineage>
</organism>
<dbReference type="NCBIfam" id="NF006969">
    <property type="entry name" value="PRK09441.1-2"/>
    <property type="match status" value="1"/>
</dbReference>
<feature type="domain" description="Glycosyl hydrolase family 13 catalytic" evidence="2">
    <location>
        <begin position="119"/>
        <end position="505"/>
    </location>
</feature>
<dbReference type="InterPro" id="IPR013780">
    <property type="entry name" value="Glyco_hydro_b"/>
</dbReference>
<dbReference type="SUPFAM" id="SSF51011">
    <property type="entry name" value="Glycosyl hydrolase domain"/>
    <property type="match status" value="1"/>
</dbReference>
<dbReference type="Gene3D" id="2.60.40.1180">
    <property type="entry name" value="Golgi alpha-mannosidase II"/>
    <property type="match status" value="1"/>
</dbReference>
<dbReference type="AlphaFoldDB" id="Q2UQL8"/>
<sequence length="615" mass="69927">MPSKVTQYLTGVPHTDCLGTEAVDTSIEVERRMMTHPSYIWLYLSENQLFLVGYFHQFHFVASHSGFLSIQAINVTHSILVSLTSLFTSGRSVDTKYVVKIEEAQHLTKLPSWDTPDNSLMLQGFEWHVPDDQGHWKRLQRSLVSLKSIGVDSIWIPPGCKAMNPSGNGYDIYDLYDLGEFDQKGSRSTKWGSKTELQSLACSARNLGIGICWDAVLNHKAGADYTERFSAVKVDPKDRSVEIFAAREIEGWVGFSFPGRGGIYSSMKYSWHHFSGVDWDEARKKNAIYRVASKRWSDDVAHEKGNYDYLMFADLDYSNLEVQKDVLRWGEWIGSQLPLWGMRLDASKHYSADFQKKFVNHVRATVGPQIFFVAEYWSGDVRVLMHYLQKMDYQLSLFDAPLVGRFSRISRTGEDLREIFDDTLVGNKPAHAITLVMNHDTVRERQSLEAPIASFFKPLAYALILLRDKGQPCIFYGDLYGIRRGVKNPMTPSCGGKLPVLARARKLYAYGEQCDYFDQANCIGFVRYGNLHHPSGLACIMSNGGASQKRMYVGRSHAKERWTDILGWHPKTVIIDKKGYGIFPVSAMQVSVWVNSAAEARESLQEPFEEKIYEN</sequence>